<dbReference type="InterPro" id="IPR050463">
    <property type="entry name" value="Gfo/Idh/MocA_oxidrdct_glycsds"/>
</dbReference>
<dbReference type="Pfam" id="PF22725">
    <property type="entry name" value="GFO_IDH_MocA_C3"/>
    <property type="match status" value="1"/>
</dbReference>
<evidence type="ECO:0000313" key="4">
    <source>
        <dbReference type="EMBL" id="MDR6243878.1"/>
    </source>
</evidence>
<dbReference type="Gene3D" id="3.40.50.720">
    <property type="entry name" value="NAD(P)-binding Rossmann-like Domain"/>
    <property type="match status" value="1"/>
</dbReference>
<dbReference type="SUPFAM" id="SSF55347">
    <property type="entry name" value="Glyceraldehyde-3-phosphate dehydrogenase-like, C-terminal domain"/>
    <property type="match status" value="1"/>
</dbReference>
<dbReference type="InterPro" id="IPR000683">
    <property type="entry name" value="Gfo/Idh/MocA-like_OxRdtase_N"/>
</dbReference>
<feature type="domain" description="GFO/IDH/MocA-like oxidoreductase" evidence="3">
    <location>
        <begin position="135"/>
        <end position="255"/>
    </location>
</feature>
<organism evidence="4 5">
    <name type="scientific">Paenibacillus hunanensis</name>
    <dbReference type="NCBI Taxonomy" id="539262"/>
    <lineage>
        <taxon>Bacteria</taxon>
        <taxon>Bacillati</taxon>
        <taxon>Bacillota</taxon>
        <taxon>Bacilli</taxon>
        <taxon>Bacillales</taxon>
        <taxon>Paenibacillaceae</taxon>
        <taxon>Paenibacillus</taxon>
    </lineage>
</organism>
<dbReference type="Gene3D" id="3.30.360.10">
    <property type="entry name" value="Dihydrodipicolinate Reductase, domain 2"/>
    <property type="match status" value="1"/>
</dbReference>
<protein>
    <submittedName>
        <fullName evidence="4">Dehydrogenase</fullName>
    </submittedName>
</protein>
<evidence type="ECO:0000313" key="5">
    <source>
        <dbReference type="Proteomes" id="UP001185028"/>
    </source>
</evidence>
<accession>A0ABU1J081</accession>
<feature type="domain" description="Gfo/Idh/MocA-like oxidoreductase N-terminal" evidence="2">
    <location>
        <begin position="4"/>
        <end position="121"/>
    </location>
</feature>
<comment type="caution">
    <text evidence="4">The sequence shown here is derived from an EMBL/GenBank/DDBJ whole genome shotgun (WGS) entry which is preliminary data.</text>
</comment>
<dbReference type="InterPro" id="IPR036291">
    <property type="entry name" value="NAD(P)-bd_dom_sf"/>
</dbReference>
<evidence type="ECO:0000256" key="1">
    <source>
        <dbReference type="ARBA" id="ARBA00023002"/>
    </source>
</evidence>
<dbReference type="EMBL" id="JAVDQH010000006">
    <property type="protein sequence ID" value="MDR6243878.1"/>
    <property type="molecule type" value="Genomic_DNA"/>
</dbReference>
<dbReference type="PANTHER" id="PTHR43818:SF11">
    <property type="entry name" value="BCDNA.GH03377"/>
    <property type="match status" value="1"/>
</dbReference>
<keyword evidence="5" id="KW-1185">Reference proteome</keyword>
<gene>
    <name evidence="4" type="ORF">JOC58_001771</name>
</gene>
<evidence type="ECO:0000259" key="2">
    <source>
        <dbReference type="Pfam" id="PF01408"/>
    </source>
</evidence>
<sequence length="339" mass="38218">MSTIRIAVTGLGNMGERLVYHWLPRYADQAEVVAVCDADGDKRSRAVAATGASEYEAAEYIRMLDEIKPDLVYIAVPPAFHYDATLAAFERGIAVFCEKPLANSLNEAQALLKCGVESGKLHAIHFSFPQEPAVLQLGQWVNEGKIGAIRELELLLHFPQWPRAWQQNSWISTRHQGGFILEVGVHWIHMIQQIFGEITHVQSHVIYPDDPQQCETQVQATLTLENGLRVQLSGHSGQAEQERVSLLVHGEQGDIALENWEQLYWNETGQAPQRVQPSISPEQSHLPIFGEIVKLLHGQRGRIYDFYDGYNAQVVLEALRQPASESDVDVRPLYIRREQ</sequence>
<dbReference type="RefSeq" id="WP_188775969.1">
    <property type="nucleotide sequence ID" value="NZ_BMMB01000005.1"/>
</dbReference>
<dbReference type="Pfam" id="PF01408">
    <property type="entry name" value="GFO_IDH_MocA"/>
    <property type="match status" value="1"/>
</dbReference>
<keyword evidence="1" id="KW-0560">Oxidoreductase</keyword>
<evidence type="ECO:0000259" key="3">
    <source>
        <dbReference type="Pfam" id="PF22725"/>
    </source>
</evidence>
<name>A0ABU1J081_9BACL</name>
<dbReference type="InterPro" id="IPR055170">
    <property type="entry name" value="GFO_IDH_MocA-like_dom"/>
</dbReference>
<dbReference type="SUPFAM" id="SSF51735">
    <property type="entry name" value="NAD(P)-binding Rossmann-fold domains"/>
    <property type="match status" value="1"/>
</dbReference>
<proteinExistence type="predicted"/>
<dbReference type="PANTHER" id="PTHR43818">
    <property type="entry name" value="BCDNA.GH03377"/>
    <property type="match status" value="1"/>
</dbReference>
<dbReference type="Proteomes" id="UP001185028">
    <property type="component" value="Unassembled WGS sequence"/>
</dbReference>
<reference evidence="4 5" key="1">
    <citation type="submission" date="2023-07" db="EMBL/GenBank/DDBJ databases">
        <title>Genomic Encyclopedia of Type Strains, Phase IV (KMG-IV): sequencing the most valuable type-strain genomes for metagenomic binning, comparative biology and taxonomic classification.</title>
        <authorList>
            <person name="Goeker M."/>
        </authorList>
    </citation>
    <scope>NUCLEOTIDE SEQUENCE [LARGE SCALE GENOMIC DNA]</scope>
    <source>
        <strain evidence="4 5">DSM 22170</strain>
    </source>
</reference>